<sequence>MEPNDVNSSSYSETDGSSSSIRTSEVNSTSTQAPQSSANHSGSSIQLSCHSCHVLQGAIKRRNINSAPESLQHVAIPIPDENADSALAPQNDGSSSSIRPSGNSNPTPAPAPNSNQNGNSTQTNGPSPHLLLESYSSKCVPLYKAALKGDWSEAKRIVGGDYKSMLRAAITEGYQTVLHVATGAKRTNFVKQMVELTGTDNLLTLQDRKRNTAFCFAAAVGSIEIAQFMLAKDRNLLTIRGGEQMTPLYMAALFGQSKMASFLYRESENSLEEDDIKKIFFVSMQTGLYDFALQLLKENTSMLAVARHVEYGTALHMLARNPSAFTSSGPAGRLKSFISLGHDADSSSEALELVECLWKAILSQLERADVLELISEPSKLLFDATTLGNFKFLAELIGSYPDLVHQLDENGRSIFHIAIMHRHTDIFRLIYEIGFHKELIATYIDKQGNNLLHLAAQYSNPKPVSKVPGAALEMQQELLTFKEVEMIVRPSYKEMKNNVGKTPWEFFTCEHEKLLEEGETWMKSRAQSCSIVATLLTTIVFQAAFTVPGGNSDDNSNKGTPNFITKTWFQIFVMSDAIAFSCSLISTLIFLSILITSRYTESDFLKRLPFKLIGGMLALFISVTTTMLSFSSSIFLAYRDKLNCFSLLTIILVFLPVALYALLQIRLLGDLLYSTYRLGFLFSCKFPFWETYSIQQNRVLS</sequence>
<comment type="caution">
    <text evidence="1">The sequence shown here is derived from an EMBL/GenBank/DDBJ whole genome shotgun (WGS) entry which is preliminary data.</text>
</comment>
<keyword evidence="2" id="KW-1185">Reference proteome</keyword>
<proteinExistence type="predicted"/>
<name>A0ACC1YGT0_MELAZ</name>
<dbReference type="EMBL" id="CM051396">
    <property type="protein sequence ID" value="KAJ4722344.1"/>
    <property type="molecule type" value="Genomic_DNA"/>
</dbReference>
<gene>
    <name evidence="1" type="ORF">OWV82_005859</name>
</gene>
<reference evidence="1 2" key="1">
    <citation type="journal article" date="2023" name="Science">
        <title>Complex scaffold remodeling in plant triterpene biosynthesis.</title>
        <authorList>
            <person name="De La Pena R."/>
            <person name="Hodgson H."/>
            <person name="Liu J.C."/>
            <person name="Stephenson M.J."/>
            <person name="Martin A.C."/>
            <person name="Owen C."/>
            <person name="Harkess A."/>
            <person name="Leebens-Mack J."/>
            <person name="Jimenez L.E."/>
            <person name="Osbourn A."/>
            <person name="Sattely E.S."/>
        </authorList>
    </citation>
    <scope>NUCLEOTIDE SEQUENCE [LARGE SCALE GENOMIC DNA]</scope>
    <source>
        <strain evidence="2">cv. JPN11</strain>
        <tissue evidence="1">Leaf</tissue>
    </source>
</reference>
<evidence type="ECO:0000313" key="1">
    <source>
        <dbReference type="EMBL" id="KAJ4722344.1"/>
    </source>
</evidence>
<organism evidence="1 2">
    <name type="scientific">Melia azedarach</name>
    <name type="common">Chinaberry tree</name>
    <dbReference type="NCBI Taxonomy" id="155640"/>
    <lineage>
        <taxon>Eukaryota</taxon>
        <taxon>Viridiplantae</taxon>
        <taxon>Streptophyta</taxon>
        <taxon>Embryophyta</taxon>
        <taxon>Tracheophyta</taxon>
        <taxon>Spermatophyta</taxon>
        <taxon>Magnoliopsida</taxon>
        <taxon>eudicotyledons</taxon>
        <taxon>Gunneridae</taxon>
        <taxon>Pentapetalae</taxon>
        <taxon>rosids</taxon>
        <taxon>malvids</taxon>
        <taxon>Sapindales</taxon>
        <taxon>Meliaceae</taxon>
        <taxon>Melia</taxon>
    </lineage>
</organism>
<protein>
    <submittedName>
        <fullName evidence="1">Ankyrin repeat-containing protein</fullName>
    </submittedName>
</protein>
<evidence type="ECO:0000313" key="2">
    <source>
        <dbReference type="Proteomes" id="UP001164539"/>
    </source>
</evidence>
<accession>A0ACC1YGT0</accession>
<dbReference type="Proteomes" id="UP001164539">
    <property type="component" value="Chromosome 3"/>
</dbReference>